<dbReference type="CDD" id="cd16936">
    <property type="entry name" value="HATPase_RsbW-like"/>
    <property type="match status" value="1"/>
</dbReference>
<feature type="domain" description="Histidine kinase/HSP90-like ATPase" evidence="2">
    <location>
        <begin position="16"/>
        <end position="118"/>
    </location>
</feature>
<dbReference type="GO" id="GO:0005524">
    <property type="term" value="F:ATP binding"/>
    <property type="evidence" value="ECO:0007669"/>
    <property type="project" value="UniProtKB-KW"/>
</dbReference>
<keyword evidence="3" id="KW-0067">ATP-binding</keyword>
<proteinExistence type="predicted"/>
<sequence>MKRLRLSFSNSNDGAGLRRAAHELLAGEHTPELIDDLLLIVTELVDNVVQHTAAGGELVLVSHLGTVTIEVLDTSRRMPRVRRPEPHQPGGRGLMLVAALSRAWGSRETPSGKVVWAQLA</sequence>
<dbReference type="PANTHER" id="PTHR35526">
    <property type="entry name" value="ANTI-SIGMA-F FACTOR RSBW-RELATED"/>
    <property type="match status" value="1"/>
</dbReference>
<keyword evidence="3" id="KW-0547">Nucleotide-binding</keyword>
<dbReference type="InterPro" id="IPR050267">
    <property type="entry name" value="Anti-sigma-factor_SerPK"/>
</dbReference>
<dbReference type="InterPro" id="IPR003594">
    <property type="entry name" value="HATPase_dom"/>
</dbReference>
<comment type="caution">
    <text evidence="3">The sequence shown here is derived from an EMBL/GenBank/DDBJ whole genome shotgun (WGS) entry which is preliminary data.</text>
</comment>
<gene>
    <name evidence="3" type="ORF">LXN57_40280</name>
</gene>
<dbReference type="Proteomes" id="UP001523216">
    <property type="component" value="Unassembled WGS sequence"/>
</dbReference>
<accession>A0ABT0YDD3</accession>
<dbReference type="InterPro" id="IPR036890">
    <property type="entry name" value="HATPase_C_sf"/>
</dbReference>
<evidence type="ECO:0000313" key="4">
    <source>
        <dbReference type="Proteomes" id="UP001523216"/>
    </source>
</evidence>
<organism evidence="3 4">
    <name type="scientific">Paractinoplanes hotanensis</name>
    <dbReference type="NCBI Taxonomy" id="2906497"/>
    <lineage>
        <taxon>Bacteria</taxon>
        <taxon>Bacillati</taxon>
        <taxon>Actinomycetota</taxon>
        <taxon>Actinomycetes</taxon>
        <taxon>Micromonosporales</taxon>
        <taxon>Micromonosporaceae</taxon>
        <taxon>Paractinoplanes</taxon>
    </lineage>
</organism>
<dbReference type="PANTHER" id="PTHR35526:SF3">
    <property type="entry name" value="ANTI-SIGMA-F FACTOR RSBW"/>
    <property type="match status" value="1"/>
</dbReference>
<reference evidence="3 4" key="1">
    <citation type="submission" date="2022-06" db="EMBL/GenBank/DDBJ databases">
        <title>Actinoplanes abujensis sp. nov., isolated from Nigerian arid soil.</title>
        <authorList>
            <person name="Ding P."/>
        </authorList>
    </citation>
    <scope>NUCLEOTIDE SEQUENCE [LARGE SCALE GENOMIC DNA]</scope>
    <source>
        <strain evidence="4">TRM88002</strain>
    </source>
</reference>
<dbReference type="RefSeq" id="WP_251803574.1">
    <property type="nucleotide sequence ID" value="NZ_JAMQOL010000066.1"/>
</dbReference>
<evidence type="ECO:0000313" key="3">
    <source>
        <dbReference type="EMBL" id="MCM4083805.1"/>
    </source>
</evidence>
<evidence type="ECO:0000256" key="1">
    <source>
        <dbReference type="ARBA" id="ARBA00022527"/>
    </source>
</evidence>
<protein>
    <submittedName>
        <fullName evidence="3">ATP-binding protein</fullName>
    </submittedName>
</protein>
<keyword evidence="1" id="KW-0418">Kinase</keyword>
<keyword evidence="1" id="KW-0723">Serine/threonine-protein kinase</keyword>
<keyword evidence="1" id="KW-0808">Transferase</keyword>
<dbReference type="Gene3D" id="3.30.565.10">
    <property type="entry name" value="Histidine kinase-like ATPase, C-terminal domain"/>
    <property type="match status" value="1"/>
</dbReference>
<evidence type="ECO:0000259" key="2">
    <source>
        <dbReference type="Pfam" id="PF13581"/>
    </source>
</evidence>
<dbReference type="Pfam" id="PF13581">
    <property type="entry name" value="HATPase_c_2"/>
    <property type="match status" value="1"/>
</dbReference>
<keyword evidence="4" id="KW-1185">Reference proteome</keyword>
<name>A0ABT0YDD3_9ACTN</name>
<dbReference type="SUPFAM" id="SSF55874">
    <property type="entry name" value="ATPase domain of HSP90 chaperone/DNA topoisomerase II/histidine kinase"/>
    <property type="match status" value="1"/>
</dbReference>
<dbReference type="EMBL" id="JAMQOL010000066">
    <property type="protein sequence ID" value="MCM4083805.1"/>
    <property type="molecule type" value="Genomic_DNA"/>
</dbReference>